<organism evidence="1 2">
    <name type="scientific">Stephania yunnanensis</name>
    <dbReference type="NCBI Taxonomy" id="152371"/>
    <lineage>
        <taxon>Eukaryota</taxon>
        <taxon>Viridiplantae</taxon>
        <taxon>Streptophyta</taxon>
        <taxon>Embryophyta</taxon>
        <taxon>Tracheophyta</taxon>
        <taxon>Spermatophyta</taxon>
        <taxon>Magnoliopsida</taxon>
        <taxon>Ranunculales</taxon>
        <taxon>Menispermaceae</taxon>
        <taxon>Menispermoideae</taxon>
        <taxon>Cissampelideae</taxon>
        <taxon>Stephania</taxon>
    </lineage>
</organism>
<proteinExistence type="predicted"/>
<evidence type="ECO:0000313" key="2">
    <source>
        <dbReference type="Proteomes" id="UP001420932"/>
    </source>
</evidence>
<gene>
    <name evidence="1" type="ORF">Syun_025667</name>
</gene>
<dbReference type="AlphaFoldDB" id="A0AAP0HV20"/>
<dbReference type="Proteomes" id="UP001420932">
    <property type="component" value="Unassembled WGS sequence"/>
</dbReference>
<name>A0AAP0HV20_9MAGN</name>
<protein>
    <submittedName>
        <fullName evidence="1">Uncharacterized protein</fullName>
    </submittedName>
</protein>
<sequence length="65" mass="7342">MTTGNIWRLCECHVGTTIRALKPYMGWLDTCIYFYHVSLCKLEMAAFQGMRNVVGGLTGHCSCHD</sequence>
<comment type="caution">
    <text evidence="1">The sequence shown here is derived from an EMBL/GenBank/DDBJ whole genome shotgun (WGS) entry which is preliminary data.</text>
</comment>
<reference evidence="1 2" key="1">
    <citation type="submission" date="2024-01" db="EMBL/GenBank/DDBJ databases">
        <title>Genome assemblies of Stephania.</title>
        <authorList>
            <person name="Yang L."/>
        </authorList>
    </citation>
    <scope>NUCLEOTIDE SEQUENCE [LARGE SCALE GENOMIC DNA]</scope>
    <source>
        <strain evidence="1">YNDBR</strain>
        <tissue evidence="1">Leaf</tissue>
    </source>
</reference>
<keyword evidence="2" id="KW-1185">Reference proteome</keyword>
<evidence type="ECO:0000313" key="1">
    <source>
        <dbReference type="EMBL" id="KAK9098622.1"/>
    </source>
</evidence>
<accession>A0AAP0HV20</accession>
<dbReference type="EMBL" id="JBBNAF010000011">
    <property type="protein sequence ID" value="KAK9098622.1"/>
    <property type="molecule type" value="Genomic_DNA"/>
</dbReference>